<proteinExistence type="predicted"/>
<feature type="domain" description="Neprosin activation peptide" evidence="1">
    <location>
        <begin position="15"/>
        <end position="51"/>
    </location>
</feature>
<comment type="caution">
    <text evidence="2">The sequence shown here is derived from an EMBL/GenBank/DDBJ whole genome shotgun (WGS) entry which is preliminary data.</text>
</comment>
<dbReference type="Pfam" id="PF14365">
    <property type="entry name" value="Neprosin_AP"/>
    <property type="match status" value="1"/>
</dbReference>
<evidence type="ECO:0000313" key="2">
    <source>
        <dbReference type="EMBL" id="KAF5179430.1"/>
    </source>
</evidence>
<evidence type="ECO:0000313" key="3">
    <source>
        <dbReference type="Proteomes" id="UP000554482"/>
    </source>
</evidence>
<dbReference type="OrthoDB" id="1858978at2759"/>
<dbReference type="AlphaFoldDB" id="A0A7J6V5B0"/>
<evidence type="ECO:0000259" key="1">
    <source>
        <dbReference type="Pfam" id="PF14365"/>
    </source>
</evidence>
<sequence length="113" mass="13434">MYLTYHREYWSSLQNSSYGDTYDCVDINKKPSLDHPLLKNHTIQMMPNCLGLAHKERCSIQLAHRMNQILIFINLLVIIARKEQSPFKKEKKKKRRPLKSTIFCQKLQTSRLK</sequence>
<accession>A0A7J6V5B0</accession>
<organism evidence="2 3">
    <name type="scientific">Thalictrum thalictroides</name>
    <name type="common">Rue-anemone</name>
    <name type="synonym">Anemone thalictroides</name>
    <dbReference type="NCBI Taxonomy" id="46969"/>
    <lineage>
        <taxon>Eukaryota</taxon>
        <taxon>Viridiplantae</taxon>
        <taxon>Streptophyta</taxon>
        <taxon>Embryophyta</taxon>
        <taxon>Tracheophyta</taxon>
        <taxon>Spermatophyta</taxon>
        <taxon>Magnoliopsida</taxon>
        <taxon>Ranunculales</taxon>
        <taxon>Ranunculaceae</taxon>
        <taxon>Thalictroideae</taxon>
        <taxon>Thalictrum</taxon>
    </lineage>
</organism>
<protein>
    <recommendedName>
        <fullName evidence="1">Neprosin activation peptide domain-containing protein</fullName>
    </recommendedName>
</protein>
<dbReference type="InterPro" id="IPR025521">
    <property type="entry name" value="Neprosin_propep"/>
</dbReference>
<dbReference type="Proteomes" id="UP000554482">
    <property type="component" value="Unassembled WGS sequence"/>
</dbReference>
<reference evidence="2 3" key="1">
    <citation type="submission" date="2020-06" db="EMBL/GenBank/DDBJ databases">
        <title>Transcriptomic and genomic resources for Thalictrum thalictroides and T. hernandezii: Facilitating candidate gene discovery in an emerging model plant lineage.</title>
        <authorList>
            <person name="Arias T."/>
            <person name="Riano-Pachon D.M."/>
            <person name="Di Stilio V.S."/>
        </authorList>
    </citation>
    <scope>NUCLEOTIDE SEQUENCE [LARGE SCALE GENOMIC DNA]</scope>
    <source>
        <strain evidence="3">cv. WT478/WT964</strain>
        <tissue evidence="2">Leaves</tissue>
    </source>
</reference>
<dbReference type="EMBL" id="JABWDY010038767">
    <property type="protein sequence ID" value="KAF5179430.1"/>
    <property type="molecule type" value="Genomic_DNA"/>
</dbReference>
<name>A0A7J6V5B0_THATH</name>
<keyword evidence="3" id="KW-1185">Reference proteome</keyword>
<gene>
    <name evidence="2" type="ORF">FRX31_030979</name>
</gene>